<feature type="domain" description="RanBP2-type" evidence="4">
    <location>
        <begin position="650"/>
        <end position="669"/>
    </location>
</feature>
<accession>A0A0N1PBG1</accession>
<dbReference type="OMA" id="YSIWSSC"/>
<proteinExistence type="predicted"/>
<dbReference type="GO" id="GO:0008270">
    <property type="term" value="F:zinc ion binding"/>
    <property type="evidence" value="ECO:0007669"/>
    <property type="project" value="UniProtKB-KW"/>
</dbReference>
<reference evidence="5 6" key="1">
    <citation type="journal article" date="2015" name="PLoS Pathog.">
        <title>Leptomonas seymouri: Adaptations to the Dixenous Life Cycle Analyzed by Genome Sequencing, Transcriptome Profiling and Co-infection with Leishmania donovani.</title>
        <authorList>
            <person name="Kraeva N."/>
            <person name="Butenko A."/>
            <person name="Hlavacova J."/>
            <person name="Kostygov A."/>
            <person name="Myskova J."/>
            <person name="Grybchuk D."/>
            <person name="Lestinova T."/>
            <person name="Votypka J."/>
            <person name="Volf P."/>
            <person name="Opperdoes F."/>
            <person name="Flegontov P."/>
            <person name="Lukes J."/>
            <person name="Yurchenko V."/>
        </authorList>
    </citation>
    <scope>NUCLEOTIDE SEQUENCE [LARGE SCALE GENOMIC DNA]</scope>
    <source>
        <strain evidence="5 6">ATCC 30220</strain>
    </source>
</reference>
<dbReference type="AlphaFoldDB" id="A0A0N1PBG1"/>
<evidence type="ECO:0000313" key="5">
    <source>
        <dbReference type="EMBL" id="KPI85562.1"/>
    </source>
</evidence>
<evidence type="ECO:0000259" key="4">
    <source>
        <dbReference type="PROSITE" id="PS01358"/>
    </source>
</evidence>
<name>A0A0N1PBG1_LEPSE</name>
<dbReference type="OrthoDB" id="238521at2759"/>
<evidence type="ECO:0000256" key="2">
    <source>
        <dbReference type="ARBA" id="ARBA00022771"/>
    </source>
</evidence>
<organism evidence="5 6">
    <name type="scientific">Leptomonas seymouri</name>
    <dbReference type="NCBI Taxonomy" id="5684"/>
    <lineage>
        <taxon>Eukaryota</taxon>
        <taxon>Discoba</taxon>
        <taxon>Euglenozoa</taxon>
        <taxon>Kinetoplastea</taxon>
        <taxon>Metakinetoplastina</taxon>
        <taxon>Trypanosomatida</taxon>
        <taxon>Trypanosomatidae</taxon>
        <taxon>Leishmaniinae</taxon>
        <taxon>Leptomonas</taxon>
    </lineage>
</organism>
<dbReference type="PROSITE" id="PS01358">
    <property type="entry name" value="ZF_RANBP2_1"/>
    <property type="match status" value="1"/>
</dbReference>
<protein>
    <recommendedName>
        <fullName evidence="4">RanBP2-type domain-containing protein</fullName>
    </recommendedName>
</protein>
<evidence type="ECO:0000313" key="6">
    <source>
        <dbReference type="Proteomes" id="UP000038009"/>
    </source>
</evidence>
<evidence type="ECO:0000256" key="3">
    <source>
        <dbReference type="ARBA" id="ARBA00022833"/>
    </source>
</evidence>
<keyword evidence="6" id="KW-1185">Reference proteome</keyword>
<comment type="caution">
    <text evidence="5">The sequence shown here is derived from an EMBL/GenBank/DDBJ whole genome shotgun (WGS) entry which is preliminary data.</text>
</comment>
<dbReference type="EMBL" id="LJSK01000179">
    <property type="protein sequence ID" value="KPI85562.1"/>
    <property type="molecule type" value="Genomic_DNA"/>
</dbReference>
<evidence type="ECO:0000256" key="1">
    <source>
        <dbReference type="ARBA" id="ARBA00022723"/>
    </source>
</evidence>
<keyword evidence="3" id="KW-0862">Zinc</keyword>
<gene>
    <name evidence="5" type="ORF">ABL78_5369</name>
</gene>
<dbReference type="VEuPathDB" id="TriTrypDB:Lsey_0179_0020"/>
<keyword evidence="2" id="KW-0863">Zinc-finger</keyword>
<dbReference type="InterPro" id="IPR001876">
    <property type="entry name" value="Znf_RanBP2"/>
</dbReference>
<dbReference type="Proteomes" id="UP000038009">
    <property type="component" value="Unassembled WGS sequence"/>
</dbReference>
<keyword evidence="1" id="KW-0479">Metal-binding</keyword>
<sequence length="946" mass="104006">MWIRPSLARCSRPRQFAFRQRQQQRVRQLSKLLPSSHAISPDTADRFLLTRELVDAVHVTVGPSTARGSDDAAGQLLPFQSLSLAYSMHPALRSLAASHALLFESLAEAPDVLQQLTMCNPCGGSVAATRLRCVTAAFEMVEPYRMNVQRLLALPPQGRQLVDEIHLVQLLCSPSPNASFLVLRELEHVHGGCSSDVLWTLLSTPCSPEVLRVVLVAALRAHATGLTAHHFQKAVHALLSNDNFFCERTFEKMHRLLVEVVLPELGAGGDGSAVNAAGAERMLNLLDVRWTPLLNKWARVYTKGVKGFLLYDCLRTLMCAAPSVETKMPSSFYVRLLGALLDASAADGAERVREGWAKMKMVASDALRLFGRNAADLRAIWVLLLKAALTLPPLSEDYQRLLEAYHLCAQCGHTVPLDRQGFLQVTRLVSAAICAGPPASAVHQFCTFLYEQDNINFLWLLDGVGTTLTDLWKTHGAAATGPAQELLITLEKLLRDRRVAGVDICANPVVSRALSRFQLGGPVAFWWTCGCGEELPCGAKRCTTCLRSSGASWKCSPCAQEHKIPCGVQPCSCGQPNPRLVAATRAGHSLCDKCGDVRDAQGVCVRCTEQRDAQSRSMVCPHCQKPYEYNALHCPHCYAVNPTKPPFYLWHCEGCDDFNYSIWSSCRTCKAPRKAGAFYVPFVPWACGCGALNHPGRFTCSSCGTGAGNHRFTCAGCCAHVAIKSLHRIVITTGGKTIPVHICPNCQALHPRSDLLLYSPLLSRHCMMCSKTIHPAHVSPCGAFHHCDRVQSVNEHYVFRCKHCAENAQQQRGELQTGYHCKHCLFPRPEVEELMVAAETDRASAAPVTAVWRCLHESEDGTLCGQWNYGWSAHCVSCCTGRPESAFECRARAQLWQCATCGRNNRPIDVLCCHNCKSGLPPVQPCGTCGMPHLSYSCRVHMQQYD</sequence>